<dbReference type="OrthoDB" id="2988517at2"/>
<sequence length="176" mass="19111">MTTQDTYHAFMLDYAAGNLAPSLKVAASIHRLMSSCGDEAATLWESVREVLLEDDANPGQKAQDDAAVSAALDIIHMDYEEVRWRRGLSGVRYSNVSNASGQLMRLEPGQNVFAHGHSALEATVILEGALEDGHGSYQQGDILLAIPGVKHRPAALGQCACTCYVARSPRPFWRLT</sequence>
<dbReference type="InterPro" id="IPR014710">
    <property type="entry name" value="RmlC-like_jellyroll"/>
</dbReference>
<dbReference type="Proteomes" id="UP000266385">
    <property type="component" value="Unassembled WGS sequence"/>
</dbReference>
<dbReference type="InterPro" id="IPR011051">
    <property type="entry name" value="RmlC_Cupin_sf"/>
</dbReference>
<keyword evidence="3" id="KW-1185">Reference proteome</keyword>
<reference evidence="2 3" key="1">
    <citation type="submission" date="2018-08" db="EMBL/GenBank/DDBJ databases">
        <title>Henriciella mobilis sp. nov., isolated from seawater.</title>
        <authorList>
            <person name="Cheng H."/>
            <person name="Wu Y.-H."/>
            <person name="Xu X.-W."/>
            <person name="Guo L.-L."/>
        </authorList>
    </citation>
    <scope>NUCLEOTIDE SEQUENCE [LARGE SCALE GENOMIC DNA]</scope>
    <source>
        <strain evidence="2 3">JN25</strain>
    </source>
</reference>
<proteinExistence type="predicted"/>
<dbReference type="EMBL" id="QWFX01000013">
    <property type="protein sequence ID" value="RIJ28182.1"/>
    <property type="molecule type" value="Genomic_DNA"/>
</dbReference>
<evidence type="ECO:0000313" key="3">
    <source>
        <dbReference type="Proteomes" id="UP000266385"/>
    </source>
</evidence>
<evidence type="ECO:0000259" key="1">
    <source>
        <dbReference type="Pfam" id="PF12973"/>
    </source>
</evidence>
<evidence type="ECO:0000313" key="2">
    <source>
        <dbReference type="EMBL" id="RIJ28182.1"/>
    </source>
</evidence>
<accession>A0A399REG6</accession>
<dbReference type="SUPFAM" id="SSF51182">
    <property type="entry name" value="RmlC-like cupins"/>
    <property type="match status" value="1"/>
</dbReference>
<protein>
    <recommendedName>
        <fullName evidence="1">ChrR-like cupin domain-containing protein</fullName>
    </recommendedName>
</protein>
<dbReference type="Gene3D" id="2.60.120.10">
    <property type="entry name" value="Jelly Rolls"/>
    <property type="match status" value="1"/>
</dbReference>
<organism evidence="2 3">
    <name type="scientific">Henriciella mobilis</name>
    <dbReference type="NCBI Taxonomy" id="2305467"/>
    <lineage>
        <taxon>Bacteria</taxon>
        <taxon>Pseudomonadati</taxon>
        <taxon>Pseudomonadota</taxon>
        <taxon>Alphaproteobacteria</taxon>
        <taxon>Hyphomonadales</taxon>
        <taxon>Hyphomonadaceae</taxon>
        <taxon>Henriciella</taxon>
    </lineage>
</organism>
<dbReference type="RefSeq" id="WP_119376717.1">
    <property type="nucleotide sequence ID" value="NZ_QWFX01000013.1"/>
</dbReference>
<comment type="caution">
    <text evidence="2">The sequence shown here is derived from an EMBL/GenBank/DDBJ whole genome shotgun (WGS) entry which is preliminary data.</text>
</comment>
<dbReference type="AlphaFoldDB" id="A0A399REG6"/>
<feature type="domain" description="ChrR-like cupin" evidence="1">
    <location>
        <begin position="76"/>
        <end position="169"/>
    </location>
</feature>
<dbReference type="Pfam" id="PF12973">
    <property type="entry name" value="Cupin_7"/>
    <property type="match status" value="1"/>
</dbReference>
<gene>
    <name evidence="2" type="ORF">D1223_12285</name>
</gene>
<dbReference type="InterPro" id="IPR025979">
    <property type="entry name" value="ChrR-like_cupin_dom"/>
</dbReference>
<name>A0A399REG6_9PROT</name>